<sequence>MMGLFSRTIDVALASFGALIAAALYVGRPVWLNDTQSIAVAFDGMLVIALFPAFGIYGSWRGKPVGDLLWRTALAWLVVEGAGVLMSFSVHRVDALSRGWLALWAAMTVALLLATKGLVYTALKHLRRGGFNQKEVAIVGTTAYAAFLIERMKARPDAGFAPVCVFEEGDDHEQDRVHALRRDIAGVRLERDFATLVSLVQRRAIRELWLALPISCEPTIHRIVTQFRNDFVNIRFIPDVRSLSLFNQEVVDLLGVPAITLAASPITDVRVLPKVVFDRLFALAALVALAPLMAMISVAVKLSSPGPVFFRQTRLGIDGNAFKIYKFRTMKVHAETTGKVTQATRHDTRVTRVGRFLRRTSLDELPQFINVLKGEMSVVGPRPHALEHDDLYKDLVKGYMSRYRIKPGITGWAQIHGFRGETDRIEKMSGRVKLDLYYIQNWTFWFDIKIVVLTMWKGFSGSNAY</sequence>
<dbReference type="EC" id="2.7.8.31" evidence="9"/>
<dbReference type="OrthoDB" id="9808602at2"/>
<dbReference type="InterPro" id="IPR017473">
    <property type="entry name" value="Undecaprenyl-P_gluc_Ptfrase"/>
</dbReference>
<keyword evidence="3 9" id="KW-0808">Transferase</keyword>
<name>A0A494XCH7_9BURK</name>
<dbReference type="NCBIfam" id="TIGR03023">
    <property type="entry name" value="WcaJ_sugtrans"/>
    <property type="match status" value="1"/>
</dbReference>
<dbReference type="GO" id="GO:0016020">
    <property type="term" value="C:membrane"/>
    <property type="evidence" value="ECO:0007669"/>
    <property type="project" value="UniProtKB-SubCell"/>
</dbReference>
<evidence type="ECO:0000256" key="5">
    <source>
        <dbReference type="ARBA" id="ARBA00022989"/>
    </source>
</evidence>
<dbReference type="Gene3D" id="3.40.50.720">
    <property type="entry name" value="NAD(P)-binding Rossmann-like Domain"/>
    <property type="match status" value="1"/>
</dbReference>
<comment type="caution">
    <text evidence="9">The sequence shown here is derived from an EMBL/GenBank/DDBJ whole genome shotgun (WGS) entry which is preliminary data.</text>
</comment>
<feature type="transmembrane region" description="Helical" evidence="7">
    <location>
        <begin position="37"/>
        <end position="56"/>
    </location>
</feature>
<feature type="transmembrane region" description="Helical" evidence="7">
    <location>
        <begin position="280"/>
        <end position="300"/>
    </location>
</feature>
<reference evidence="9 10" key="1">
    <citation type="submission" date="2018-10" db="EMBL/GenBank/DDBJ databases">
        <title>Paraburkholderia sp. 7MK8-2, isolated from soil.</title>
        <authorList>
            <person name="Gao Z.-H."/>
            <person name="Qiu L.-H."/>
        </authorList>
    </citation>
    <scope>NUCLEOTIDE SEQUENCE [LARGE SCALE GENOMIC DNA]</scope>
    <source>
        <strain evidence="9 10">7MK8-2</strain>
    </source>
</reference>
<evidence type="ECO:0000259" key="8">
    <source>
        <dbReference type="Pfam" id="PF02397"/>
    </source>
</evidence>
<dbReference type="Pfam" id="PF13727">
    <property type="entry name" value="CoA_binding_3"/>
    <property type="match status" value="1"/>
</dbReference>
<comment type="subcellular location">
    <subcellularLocation>
        <location evidence="1">Membrane</location>
        <topology evidence="1">Multi-pass membrane protein</topology>
    </subcellularLocation>
</comment>
<evidence type="ECO:0000256" key="3">
    <source>
        <dbReference type="ARBA" id="ARBA00022679"/>
    </source>
</evidence>
<evidence type="ECO:0000256" key="7">
    <source>
        <dbReference type="SAM" id="Phobius"/>
    </source>
</evidence>
<feature type="transmembrane region" description="Helical" evidence="7">
    <location>
        <begin position="68"/>
        <end position="88"/>
    </location>
</feature>
<dbReference type="AlphaFoldDB" id="A0A494XCH7"/>
<protein>
    <submittedName>
        <fullName evidence="9">Undecaprenyl-phosphate glucose phosphotransferase</fullName>
        <ecNumber evidence="9">2.7.8.31</ecNumber>
    </submittedName>
</protein>
<evidence type="ECO:0000256" key="2">
    <source>
        <dbReference type="ARBA" id="ARBA00006464"/>
    </source>
</evidence>
<dbReference type="PANTHER" id="PTHR30576:SF0">
    <property type="entry name" value="UNDECAPRENYL-PHOSPHATE N-ACETYLGALACTOSAMINYL 1-PHOSPHATE TRANSFERASE-RELATED"/>
    <property type="match status" value="1"/>
</dbReference>
<evidence type="ECO:0000256" key="1">
    <source>
        <dbReference type="ARBA" id="ARBA00004141"/>
    </source>
</evidence>
<organism evidence="9 10">
    <name type="scientific">Trinickia fusca</name>
    <dbReference type="NCBI Taxonomy" id="2419777"/>
    <lineage>
        <taxon>Bacteria</taxon>
        <taxon>Pseudomonadati</taxon>
        <taxon>Pseudomonadota</taxon>
        <taxon>Betaproteobacteria</taxon>
        <taxon>Burkholderiales</taxon>
        <taxon>Burkholderiaceae</taxon>
        <taxon>Trinickia</taxon>
    </lineage>
</organism>
<dbReference type="RefSeq" id="WP_121278158.1">
    <property type="nucleotide sequence ID" value="NZ_RBZV01000004.1"/>
</dbReference>
<feature type="transmembrane region" description="Helical" evidence="7">
    <location>
        <begin position="100"/>
        <end position="123"/>
    </location>
</feature>
<evidence type="ECO:0000313" key="9">
    <source>
        <dbReference type="EMBL" id="RKP48310.1"/>
    </source>
</evidence>
<dbReference type="EMBL" id="RBZV01000004">
    <property type="protein sequence ID" value="RKP48310.1"/>
    <property type="molecule type" value="Genomic_DNA"/>
</dbReference>
<dbReference type="Pfam" id="PF02397">
    <property type="entry name" value="Bac_transf"/>
    <property type="match status" value="1"/>
</dbReference>
<accession>A0A494XCH7</accession>
<dbReference type="GO" id="GO:0089702">
    <property type="term" value="F:undecaprenyl-phosphate glucose phosphotransferase activity"/>
    <property type="evidence" value="ECO:0007669"/>
    <property type="project" value="UniProtKB-EC"/>
</dbReference>
<dbReference type="PANTHER" id="PTHR30576">
    <property type="entry name" value="COLANIC BIOSYNTHESIS UDP-GLUCOSE LIPID CARRIER TRANSFERASE"/>
    <property type="match status" value="1"/>
</dbReference>
<comment type="similarity">
    <text evidence="2">Belongs to the bacterial sugar transferase family.</text>
</comment>
<dbReference type="InterPro" id="IPR003362">
    <property type="entry name" value="Bact_transf"/>
</dbReference>
<feature type="transmembrane region" description="Helical" evidence="7">
    <location>
        <begin position="12"/>
        <end position="31"/>
    </location>
</feature>
<evidence type="ECO:0000256" key="4">
    <source>
        <dbReference type="ARBA" id="ARBA00022692"/>
    </source>
</evidence>
<keyword evidence="5 7" id="KW-1133">Transmembrane helix</keyword>
<dbReference type="InterPro" id="IPR017475">
    <property type="entry name" value="EPS_sugar_tfrase"/>
</dbReference>
<keyword evidence="6 7" id="KW-0472">Membrane</keyword>
<gene>
    <name evidence="9" type="ORF">D7S89_13400</name>
</gene>
<evidence type="ECO:0000256" key="6">
    <source>
        <dbReference type="ARBA" id="ARBA00023136"/>
    </source>
</evidence>
<evidence type="ECO:0000313" key="10">
    <source>
        <dbReference type="Proteomes" id="UP000280434"/>
    </source>
</evidence>
<proteinExistence type="inferred from homology"/>
<dbReference type="NCBIfam" id="TIGR03025">
    <property type="entry name" value="EPS_sugtrans"/>
    <property type="match status" value="1"/>
</dbReference>
<keyword evidence="4 7" id="KW-0812">Transmembrane</keyword>
<feature type="domain" description="Bacterial sugar transferase" evidence="8">
    <location>
        <begin position="274"/>
        <end position="458"/>
    </location>
</feature>
<keyword evidence="10" id="KW-1185">Reference proteome</keyword>
<dbReference type="Proteomes" id="UP000280434">
    <property type="component" value="Unassembled WGS sequence"/>
</dbReference>